<feature type="site" description="Essential for prephenate dehydratase activity" evidence="9">
    <location>
        <position position="180"/>
    </location>
</feature>
<dbReference type="InterPro" id="IPR002912">
    <property type="entry name" value="ACT_dom"/>
</dbReference>
<dbReference type="InterPro" id="IPR018528">
    <property type="entry name" value="Preph_deHydtase_CS"/>
</dbReference>
<evidence type="ECO:0000256" key="6">
    <source>
        <dbReference type="ARBA" id="ARBA00023222"/>
    </source>
</evidence>
<dbReference type="Gene3D" id="3.30.70.260">
    <property type="match status" value="1"/>
</dbReference>
<keyword evidence="5 10" id="KW-0057">Aromatic amino acid biosynthesis</keyword>
<dbReference type="InterPro" id="IPR001086">
    <property type="entry name" value="Preph_deHydtase"/>
</dbReference>
<dbReference type="Proteomes" id="UP000503088">
    <property type="component" value="Chromosome"/>
</dbReference>
<evidence type="ECO:0000256" key="2">
    <source>
        <dbReference type="ARBA" id="ARBA00013147"/>
    </source>
</evidence>
<comment type="catalytic activity">
    <reaction evidence="8 10">
        <text>prephenate + H(+) = 3-phenylpyruvate + CO2 + H2O</text>
        <dbReference type="Rhea" id="RHEA:21648"/>
        <dbReference type="ChEBI" id="CHEBI:15377"/>
        <dbReference type="ChEBI" id="CHEBI:15378"/>
        <dbReference type="ChEBI" id="CHEBI:16526"/>
        <dbReference type="ChEBI" id="CHEBI:18005"/>
        <dbReference type="ChEBI" id="CHEBI:29934"/>
        <dbReference type="EC" id="4.2.1.51"/>
    </reaction>
</comment>
<feature type="domain" description="Prephenate dehydratase" evidence="11">
    <location>
        <begin position="4"/>
        <end position="187"/>
    </location>
</feature>
<dbReference type="SUPFAM" id="SSF55021">
    <property type="entry name" value="ACT-like"/>
    <property type="match status" value="1"/>
</dbReference>
<evidence type="ECO:0000259" key="11">
    <source>
        <dbReference type="PROSITE" id="PS51171"/>
    </source>
</evidence>
<organism evidence="13 14">
    <name type="scientific">Kroppenstedtia pulmonis</name>
    <dbReference type="NCBI Taxonomy" id="1380685"/>
    <lineage>
        <taxon>Bacteria</taxon>
        <taxon>Bacillati</taxon>
        <taxon>Bacillota</taxon>
        <taxon>Bacilli</taxon>
        <taxon>Bacillales</taxon>
        <taxon>Thermoactinomycetaceae</taxon>
        <taxon>Kroppenstedtia</taxon>
    </lineage>
</organism>
<dbReference type="NCBIfam" id="NF008865">
    <property type="entry name" value="PRK11898.1"/>
    <property type="match status" value="1"/>
</dbReference>
<dbReference type="PROSITE" id="PS51171">
    <property type="entry name" value="PREPHENATE_DEHYDR_3"/>
    <property type="match status" value="1"/>
</dbReference>
<evidence type="ECO:0000313" key="14">
    <source>
        <dbReference type="Proteomes" id="UP000503088"/>
    </source>
</evidence>
<dbReference type="PANTHER" id="PTHR21022">
    <property type="entry name" value="PREPHENATE DEHYDRATASE P PROTEIN"/>
    <property type="match status" value="1"/>
</dbReference>
<sequence>MIEPVAYLGPEGTFTHEAAQVLFSESQYRHVPRTSIVDVLTSVNQNECAYGVVPVENAIEGSVTLTLDWLIHHVKVPITAELIYPISQYLMVHPSQAHRSWKDYTRVISHPQAVAQTRIHVRKYLPQAAITFVDSTADAARQVQEHSDQPWVAIGTQSAQKLYSLEMLSEKVEDYPNNYTRFIVVGKEIRELKASPSLTKSSFLVTLPSDFPGALYRVLQSFAGQGVNLSRIESRPTKKKLGAYYFYIDAEKEWNHPSVTRAIQEVEAWDCKVRLLGSYPAYTFSQIKSFQSVDNTK</sequence>
<dbReference type="GO" id="GO:0009094">
    <property type="term" value="P:L-phenylalanine biosynthetic process"/>
    <property type="evidence" value="ECO:0007669"/>
    <property type="project" value="UniProtKB-UniPathway"/>
</dbReference>
<dbReference type="EMBL" id="CP048104">
    <property type="protein sequence ID" value="QKG84118.1"/>
    <property type="molecule type" value="Genomic_DNA"/>
</dbReference>
<gene>
    <name evidence="10 13" type="primary">pheA</name>
    <name evidence="13" type="ORF">GXN76_06260</name>
</gene>
<evidence type="ECO:0000256" key="4">
    <source>
        <dbReference type="ARBA" id="ARBA00022605"/>
    </source>
</evidence>
<comment type="pathway">
    <text evidence="1 10">Amino-acid biosynthesis; L-phenylalanine biosynthesis; phenylpyruvate from prephenate: step 1/1.</text>
</comment>
<dbReference type="PANTHER" id="PTHR21022:SF19">
    <property type="entry name" value="PREPHENATE DEHYDRATASE-RELATED"/>
    <property type="match status" value="1"/>
</dbReference>
<dbReference type="PROSITE" id="PS51671">
    <property type="entry name" value="ACT"/>
    <property type="match status" value="1"/>
</dbReference>
<evidence type="ECO:0000256" key="3">
    <source>
        <dbReference type="ARBA" id="ARBA00021872"/>
    </source>
</evidence>
<dbReference type="CDD" id="cd04905">
    <property type="entry name" value="ACT_CM-PDT"/>
    <property type="match status" value="1"/>
</dbReference>
<dbReference type="AlphaFoldDB" id="A0A7D4CLV3"/>
<keyword evidence="7 10" id="KW-0456">Lyase</keyword>
<dbReference type="EC" id="4.2.1.51" evidence="2 10"/>
<dbReference type="SUPFAM" id="SSF53850">
    <property type="entry name" value="Periplasmic binding protein-like II"/>
    <property type="match status" value="1"/>
</dbReference>
<accession>A0A7D4CLV3</accession>
<dbReference type="PROSITE" id="PS00858">
    <property type="entry name" value="PREPHENATE_DEHYDR_2"/>
    <property type="match status" value="1"/>
</dbReference>
<evidence type="ECO:0000313" key="13">
    <source>
        <dbReference type="EMBL" id="QKG84118.1"/>
    </source>
</evidence>
<dbReference type="FunFam" id="3.40.190.10:FF:000064">
    <property type="entry name" value="Prephenate dehydratase"/>
    <property type="match status" value="1"/>
</dbReference>
<proteinExistence type="predicted"/>
<evidence type="ECO:0000256" key="9">
    <source>
        <dbReference type="PIRSR" id="PIRSR001500-2"/>
    </source>
</evidence>
<dbReference type="PROSITE" id="PS00857">
    <property type="entry name" value="PREPHENATE_DEHYDR_1"/>
    <property type="match status" value="1"/>
</dbReference>
<evidence type="ECO:0000256" key="5">
    <source>
        <dbReference type="ARBA" id="ARBA00023141"/>
    </source>
</evidence>
<evidence type="ECO:0000259" key="12">
    <source>
        <dbReference type="PROSITE" id="PS51671"/>
    </source>
</evidence>
<dbReference type="GO" id="GO:0004664">
    <property type="term" value="F:prephenate dehydratase activity"/>
    <property type="evidence" value="ECO:0007669"/>
    <property type="project" value="UniProtKB-UniRule"/>
</dbReference>
<dbReference type="RefSeq" id="WP_173221505.1">
    <property type="nucleotide sequence ID" value="NZ_CP048104.1"/>
</dbReference>
<reference evidence="13 14" key="1">
    <citation type="submission" date="2020-01" db="EMBL/GenBank/DDBJ databases">
        <authorList>
            <person name="Gulvik C.A."/>
            <person name="Batra D.G."/>
        </authorList>
    </citation>
    <scope>NUCLEOTIDE SEQUENCE [LARGE SCALE GENOMIC DNA]</scope>
    <source>
        <strain evidence="13 14">W9323</strain>
    </source>
</reference>
<keyword evidence="6 10" id="KW-0584">Phenylalanine biosynthesis</keyword>
<evidence type="ECO:0000256" key="10">
    <source>
        <dbReference type="RuleBase" id="RU361254"/>
    </source>
</evidence>
<dbReference type="KEGG" id="kpul:GXN76_06260"/>
<dbReference type="Gene3D" id="3.40.190.10">
    <property type="entry name" value="Periplasmic binding protein-like II"/>
    <property type="match status" value="2"/>
</dbReference>
<protein>
    <recommendedName>
        <fullName evidence="3 10">Prephenate dehydratase</fullName>
        <shortName evidence="10">PDT</shortName>
        <ecNumber evidence="2 10">4.2.1.51</ecNumber>
    </recommendedName>
</protein>
<dbReference type="GO" id="GO:0005737">
    <property type="term" value="C:cytoplasm"/>
    <property type="evidence" value="ECO:0007669"/>
    <property type="project" value="TreeGrafter"/>
</dbReference>
<dbReference type="InterPro" id="IPR045865">
    <property type="entry name" value="ACT-like_dom_sf"/>
</dbReference>
<dbReference type="PIRSF" id="PIRSF001500">
    <property type="entry name" value="Chor_mut_pdt_Ppr"/>
    <property type="match status" value="1"/>
</dbReference>
<feature type="domain" description="ACT" evidence="12">
    <location>
        <begin position="203"/>
        <end position="280"/>
    </location>
</feature>
<name>A0A7D4CLV3_9BACL</name>
<keyword evidence="14" id="KW-1185">Reference proteome</keyword>
<evidence type="ECO:0000256" key="7">
    <source>
        <dbReference type="ARBA" id="ARBA00023239"/>
    </source>
</evidence>
<evidence type="ECO:0000256" key="1">
    <source>
        <dbReference type="ARBA" id="ARBA00004741"/>
    </source>
</evidence>
<dbReference type="InterPro" id="IPR008242">
    <property type="entry name" value="Chor_mutase/pphenate_deHydtase"/>
</dbReference>
<keyword evidence="4 10" id="KW-0028">Amino-acid biosynthesis</keyword>
<dbReference type="Pfam" id="PF00800">
    <property type="entry name" value="PDT"/>
    <property type="match status" value="1"/>
</dbReference>
<evidence type="ECO:0000256" key="8">
    <source>
        <dbReference type="ARBA" id="ARBA00047848"/>
    </source>
</evidence>
<dbReference type="UniPathway" id="UPA00121">
    <property type="reaction ID" value="UER00345"/>
</dbReference>
<dbReference type="CDD" id="cd13633">
    <property type="entry name" value="PBP2_Sa-PDT_like"/>
    <property type="match status" value="1"/>
</dbReference>